<keyword evidence="4" id="KW-0238">DNA-binding</keyword>
<evidence type="ECO:0000256" key="2">
    <source>
        <dbReference type="ARBA" id="ARBA00010410"/>
    </source>
</evidence>
<dbReference type="PANTHER" id="PTHR13421:SF16">
    <property type="entry name" value="SNRNA-ACTIVATING PROTEIN COMPLEX SUBUNIT 3"/>
    <property type="match status" value="1"/>
</dbReference>
<dbReference type="GO" id="GO:0005634">
    <property type="term" value="C:nucleus"/>
    <property type="evidence" value="ECO:0007669"/>
    <property type="project" value="UniProtKB-SubCell"/>
</dbReference>
<dbReference type="InterPro" id="IPR002156">
    <property type="entry name" value="RNaseH_domain"/>
</dbReference>
<evidence type="ECO:0000313" key="10">
    <source>
        <dbReference type="Proteomes" id="UP001497516"/>
    </source>
</evidence>
<dbReference type="PANTHER" id="PTHR13421">
    <property type="entry name" value="SNRNA-ACTIVATING PROTEIN COMPLEX SUBUNIT 3"/>
    <property type="match status" value="1"/>
</dbReference>
<dbReference type="Pfam" id="PF03372">
    <property type="entry name" value="Exo_endo_phos"/>
    <property type="match status" value="1"/>
</dbReference>
<dbReference type="GO" id="GO:0004523">
    <property type="term" value="F:RNA-DNA hybrid ribonuclease activity"/>
    <property type="evidence" value="ECO:0007669"/>
    <property type="project" value="InterPro"/>
</dbReference>
<feature type="compositionally biased region" description="Polar residues" evidence="7">
    <location>
        <begin position="1467"/>
        <end position="1479"/>
    </location>
</feature>
<dbReference type="Pfam" id="PF12251">
    <property type="entry name" value="SNAPC3"/>
    <property type="match status" value="1"/>
</dbReference>
<dbReference type="InterPro" id="IPR043502">
    <property type="entry name" value="DNA/RNA_pol_sf"/>
</dbReference>
<dbReference type="Pfam" id="PF13966">
    <property type="entry name" value="zf-RVT"/>
    <property type="match status" value="1"/>
</dbReference>
<dbReference type="SUPFAM" id="SSF56219">
    <property type="entry name" value="DNase I-like"/>
    <property type="match status" value="1"/>
</dbReference>
<comment type="similarity">
    <text evidence="2">Belongs to the SNAPC3/SRD2 family.</text>
</comment>
<dbReference type="InterPro" id="IPR044730">
    <property type="entry name" value="RNase_H-like_dom_plant"/>
</dbReference>
<dbReference type="Pfam" id="PF13456">
    <property type="entry name" value="RVT_3"/>
    <property type="match status" value="1"/>
</dbReference>
<evidence type="ECO:0000256" key="6">
    <source>
        <dbReference type="ARBA" id="ARBA00023242"/>
    </source>
</evidence>
<dbReference type="Pfam" id="PF00078">
    <property type="entry name" value="RVT_1"/>
    <property type="match status" value="1"/>
</dbReference>
<dbReference type="SUPFAM" id="SSF56672">
    <property type="entry name" value="DNA/RNA polymerases"/>
    <property type="match status" value="1"/>
</dbReference>
<keyword evidence="10" id="KW-1185">Reference proteome</keyword>
<dbReference type="GO" id="GO:0001046">
    <property type="term" value="F:core promoter sequence-specific DNA binding"/>
    <property type="evidence" value="ECO:0007669"/>
    <property type="project" value="TreeGrafter"/>
</dbReference>
<dbReference type="GO" id="GO:0001006">
    <property type="term" value="F:RNA polymerase III type 3 promoter sequence-specific DNA binding"/>
    <property type="evidence" value="ECO:0007669"/>
    <property type="project" value="TreeGrafter"/>
</dbReference>
<evidence type="ECO:0000313" key="9">
    <source>
        <dbReference type="EMBL" id="CAL1353650.1"/>
    </source>
</evidence>
<dbReference type="Gene3D" id="3.30.420.10">
    <property type="entry name" value="Ribonuclease H-like superfamily/Ribonuclease H"/>
    <property type="match status" value="1"/>
</dbReference>
<proteinExistence type="inferred from homology"/>
<organism evidence="9 10">
    <name type="scientific">Linum trigynum</name>
    <dbReference type="NCBI Taxonomy" id="586398"/>
    <lineage>
        <taxon>Eukaryota</taxon>
        <taxon>Viridiplantae</taxon>
        <taxon>Streptophyta</taxon>
        <taxon>Embryophyta</taxon>
        <taxon>Tracheophyta</taxon>
        <taxon>Spermatophyta</taxon>
        <taxon>Magnoliopsida</taxon>
        <taxon>eudicotyledons</taxon>
        <taxon>Gunneridae</taxon>
        <taxon>Pentapetalae</taxon>
        <taxon>rosids</taxon>
        <taxon>fabids</taxon>
        <taxon>Malpighiales</taxon>
        <taxon>Linaceae</taxon>
        <taxon>Linum</taxon>
    </lineage>
</organism>
<dbReference type="InterPro" id="IPR036397">
    <property type="entry name" value="RNaseH_sf"/>
</dbReference>
<evidence type="ECO:0000259" key="8">
    <source>
        <dbReference type="PROSITE" id="PS50878"/>
    </source>
</evidence>
<dbReference type="InterPro" id="IPR005135">
    <property type="entry name" value="Endo/exonuclease/phosphatase"/>
</dbReference>
<dbReference type="GO" id="GO:0019185">
    <property type="term" value="C:snRNA-activating protein complex"/>
    <property type="evidence" value="ECO:0007669"/>
    <property type="project" value="TreeGrafter"/>
</dbReference>
<feature type="compositionally biased region" description="Polar residues" evidence="7">
    <location>
        <begin position="1490"/>
        <end position="1519"/>
    </location>
</feature>
<dbReference type="EMBL" id="OZ034813">
    <property type="protein sequence ID" value="CAL1353650.1"/>
    <property type="molecule type" value="Genomic_DNA"/>
</dbReference>
<dbReference type="Gene3D" id="3.60.10.10">
    <property type="entry name" value="Endonuclease/exonuclease/phosphatase"/>
    <property type="match status" value="1"/>
</dbReference>
<dbReference type="GO" id="GO:0042796">
    <property type="term" value="P:snRNA transcription by RNA polymerase III"/>
    <property type="evidence" value="ECO:0007669"/>
    <property type="project" value="TreeGrafter"/>
</dbReference>
<evidence type="ECO:0000256" key="1">
    <source>
        <dbReference type="ARBA" id="ARBA00004123"/>
    </source>
</evidence>
<dbReference type="CDD" id="cd06222">
    <property type="entry name" value="RNase_H_like"/>
    <property type="match status" value="1"/>
</dbReference>
<dbReference type="InterPro" id="IPR000477">
    <property type="entry name" value="RT_dom"/>
</dbReference>
<dbReference type="GO" id="GO:0003681">
    <property type="term" value="F:bent DNA binding"/>
    <property type="evidence" value="ECO:0007669"/>
    <property type="project" value="TreeGrafter"/>
</dbReference>
<name>A0AAV2CAY0_9ROSI</name>
<evidence type="ECO:0000256" key="4">
    <source>
        <dbReference type="ARBA" id="ARBA00023125"/>
    </source>
</evidence>
<dbReference type="PROSITE" id="PS50878">
    <property type="entry name" value="RT_POL"/>
    <property type="match status" value="1"/>
</dbReference>
<evidence type="ECO:0000256" key="7">
    <source>
        <dbReference type="SAM" id="MobiDB-lite"/>
    </source>
</evidence>
<keyword evidence="6" id="KW-0539">Nucleus</keyword>
<gene>
    <name evidence="9" type="ORF">LTRI10_LOCUS1536</name>
</gene>
<dbReference type="GO" id="GO:0042795">
    <property type="term" value="P:snRNA transcription by RNA polymerase II"/>
    <property type="evidence" value="ECO:0007669"/>
    <property type="project" value="TreeGrafter"/>
</dbReference>
<dbReference type="InterPro" id="IPR022042">
    <property type="entry name" value="snRNA-activating_su3"/>
</dbReference>
<feature type="region of interest" description="Disordered" evidence="7">
    <location>
        <begin position="1463"/>
        <end position="1548"/>
    </location>
</feature>
<protein>
    <recommendedName>
        <fullName evidence="8">Reverse transcriptase domain-containing protein</fullName>
    </recommendedName>
</protein>
<keyword evidence="5" id="KW-0804">Transcription</keyword>
<feature type="domain" description="Reverse transcriptase" evidence="8">
    <location>
        <begin position="482"/>
        <end position="764"/>
    </location>
</feature>
<comment type="subcellular location">
    <subcellularLocation>
        <location evidence="1">Nucleus</location>
    </subcellularLocation>
</comment>
<dbReference type="InterPro" id="IPR026960">
    <property type="entry name" value="RVT-Znf"/>
</dbReference>
<reference evidence="9 10" key="1">
    <citation type="submission" date="2024-04" db="EMBL/GenBank/DDBJ databases">
        <authorList>
            <person name="Fracassetti M."/>
        </authorList>
    </citation>
    <scope>NUCLEOTIDE SEQUENCE [LARGE SCALE GENOMIC DNA]</scope>
</reference>
<dbReference type="InterPro" id="IPR036691">
    <property type="entry name" value="Endo/exonu/phosph_ase_sf"/>
</dbReference>
<sequence length="1854" mass="213078">MKILSYNCRGLGSSSAVAKLKRLLNKQQPDIVFLMETRKDEKGWKEIQRNLGYSGGCGEAARNDKGWKAGGLCLFWTDEVSVVKVSSSLHHIDVLIDQGDGGASWRMTGFYGWADSEERFKSWDLLRDLKFGCSLPWVCIGDFNQILSGEEKRGGRLIIENQAMEFREALEYCGLLDCGFTGYPFTWENSRANEGFIEERLDRCVATWEWKSSFPEHQVVHLERCGSDHCPILLYTAGREEEEIKWGWYFKVEPFWLKDPESAALISRIYNENANESLLTILSICRSELLAWSRRKFGDLRKKIEKIEKKLSSFKHKPKTEIILEQRKALEYERSELLQQEEELWKQRSRLDWMRGGDKNTKFFHAKASARRKRNTIKVLKDDSGRIFKGQREVSACLIDYFKSLFRRGMTPNSMSVINALKRKVTPTMNASLLKPVCEEEIRAALSQMGPCKAPGSDGFSAGFFQKNWAALGSKVVETVQNFFNNGVLPQELNHTLIALIPKVKAPNTPKDFRPISLCRVTYKIISKVMANRLRLILDDLISEEQSAFVPGRFITDNVIVAFECFQFMKKKERAKEGYFAAKLDMAKAYDRVEWDFLEGVMKKMGFDDRWVDLTMKCVSSVTYSILVNGHKTDFFTPTRGLRQGDPLSPYLFLLCAEGLSALIKRAETEGILSGIQIRKKAPIISHLLFADDCVIFGKTSLSECDALKDILNTYAMESGQLINYSKSELSFSKNVRISRRLEICGTLGIKEVSKHQKYLGLPTVVGRSKKTIFEEVKERVRKKLKDWKSRTLSQAGKEVLIKSIAQAQCLYPMSVFKIPEGTLKEIQSLISNFWWGQKGKESKIHWIEWDELCDGKLEGGLGFRDLRSFNYAMLGKQVWNLLTRPHSLMAKVLKARYFPKSDILQAKEGYQPSYIWKSIVEAKEKIVEGFRWRVGNGSSISMWKDEWIPGKSFYQADPIPFGEMPEDKVSSIIDAESGTWKMEKLRWLFSREDQSLIARIPLSYPLGSDSRVWKHSENGAYSVKSGYYFIREQQSHYQMRKLSQSTEDAEAWRALWMLHIQPKVRVFLWKICKNILPVGVHVEEWIEKADPNCPFCNLPETQPHALINCDWIRRRWRECDESDLFEKGEGKSGFEWIKEILKHYPEERIQKFCSILWYLWKERCNHKFNNRKLEEDEIIPKALTWISSYQAANTSPVSCSLASTPRHRPQASHHWIPPPVGSYKLNADAGIIQNQGLGMGCIIRDCRGEFVGALAKKERGVLRPIEGEAKALILGLKEANRREIGPLIVESDCQVLVNKMKNGSEDFTELGVWCDELRKLARANESLVGVEVRWCFASRKNNTIAHCEAPQLWTPGLRRSLGNLATKLRRRRKTGNWFNAGPPPPLLIARGGPMFTSSLVSPVTRIAEFEDAILSELQSLKEELDFDSTEACDHDDITVDDIKILSNEELVEMAFKEVFKEDGGENVSSWQPSVPQTNERAESDLRVSSGAQTRSRSTQRGGGTSASLESTNVDSSDTMEGDKKSRKRKKDMLKSRDAEESYPPKVDELLKIKQKQDEEKAELHSLSAGRKANQGSAAFVESITRMKSLRSVNSDMKLVKTSNSQEQVSAQLPEVVLVVEVYHNVHQWQKTQEFFMLGCQCLTELKDKIFCMTDEMMRRSGHHDPSGYFLIEDLFCNDLREPNSIDYSEPIFDLFRNSKEEVDQKWESIIRGDLKHKQKALLDEMPPSKLPGFRRTEMQSLRFCDLRFQLGAPYLYCHQGDCKHTIVIRDSRLINPNDTQNRTAYPIVSFRLKPRLQKCNVCNIFRAKKVTLNDKLESYNPCHFCENCYFLLHYSEDWTLLYDDFTVYYYLLD</sequence>
<keyword evidence="3" id="KW-0805">Transcription regulation</keyword>
<dbReference type="Proteomes" id="UP001497516">
    <property type="component" value="Chromosome 1"/>
</dbReference>
<dbReference type="GO" id="GO:0000978">
    <property type="term" value="F:RNA polymerase II cis-regulatory region sequence-specific DNA binding"/>
    <property type="evidence" value="ECO:0007669"/>
    <property type="project" value="TreeGrafter"/>
</dbReference>
<evidence type="ECO:0000256" key="5">
    <source>
        <dbReference type="ARBA" id="ARBA00023163"/>
    </source>
</evidence>
<evidence type="ECO:0000256" key="3">
    <source>
        <dbReference type="ARBA" id="ARBA00023015"/>
    </source>
</evidence>
<dbReference type="CDD" id="cd01650">
    <property type="entry name" value="RT_nLTR_like"/>
    <property type="match status" value="1"/>
</dbReference>
<accession>A0AAV2CAY0</accession>